<dbReference type="Proteomes" id="UP000309618">
    <property type="component" value="Unassembled WGS sequence"/>
</dbReference>
<comment type="caution">
    <text evidence="1">The sequence shown here is derived from an EMBL/GenBank/DDBJ whole genome shotgun (WGS) entry which is preliminary data.</text>
</comment>
<name>A0A4S5CKP8_AERVE</name>
<proteinExistence type="predicted"/>
<dbReference type="EMBL" id="SSUX01000011">
    <property type="protein sequence ID" value="THJ43686.1"/>
    <property type="molecule type" value="Genomic_DNA"/>
</dbReference>
<sequence>MSKVHLVYQQAANGSITKNTMLGWVLCQLLRVRTGTRPLVIDIGINQSLLRTCDPLEIERRSIFSQDSTLIPQEVEELLAHIIGSDDEMDVVLLCDHSSLLESSRYFKLLNLKSLLATYNKQLFVHVSLYGLDSETNQEKMIEQVMSLCDVGKGRAYSLEHTRNASSERATHSIVTLHHPTYSHDVELLQKALEDGVCVGDPHSYASLCPTEQHQLERFYTACAEVIL</sequence>
<protein>
    <submittedName>
        <fullName evidence="1">Uncharacterized protein</fullName>
    </submittedName>
</protein>
<evidence type="ECO:0000313" key="1">
    <source>
        <dbReference type="EMBL" id="THJ43686.1"/>
    </source>
</evidence>
<dbReference type="RefSeq" id="WP_136502125.1">
    <property type="nucleotide sequence ID" value="NZ_SSUX01000011.1"/>
</dbReference>
<dbReference type="AlphaFoldDB" id="A0A4S5CKP8"/>
<reference evidence="1 2" key="1">
    <citation type="submission" date="2019-04" db="EMBL/GenBank/DDBJ databases">
        <title>Comparative genomics of Aeromonas veronii strains pathogenic to fish.</title>
        <authorList>
            <person name="Cascarano M.C."/>
            <person name="Smyrli M."/>
            <person name="Katharios P."/>
        </authorList>
    </citation>
    <scope>NUCLEOTIDE SEQUENCE [LARGE SCALE GENOMIC DNA]</scope>
    <source>
        <strain evidence="1 2">XU1</strain>
    </source>
</reference>
<organism evidence="1 2">
    <name type="scientific">Aeromonas veronii</name>
    <dbReference type="NCBI Taxonomy" id="654"/>
    <lineage>
        <taxon>Bacteria</taxon>
        <taxon>Pseudomonadati</taxon>
        <taxon>Pseudomonadota</taxon>
        <taxon>Gammaproteobacteria</taxon>
        <taxon>Aeromonadales</taxon>
        <taxon>Aeromonadaceae</taxon>
        <taxon>Aeromonas</taxon>
    </lineage>
</organism>
<evidence type="ECO:0000313" key="2">
    <source>
        <dbReference type="Proteomes" id="UP000309618"/>
    </source>
</evidence>
<gene>
    <name evidence="1" type="ORF">E8Q35_15390</name>
</gene>
<accession>A0A4S5CKP8</accession>